<evidence type="ECO:0000256" key="6">
    <source>
        <dbReference type="ARBA" id="ARBA00023136"/>
    </source>
</evidence>
<evidence type="ECO:0000313" key="10">
    <source>
        <dbReference type="Proteomes" id="UP000070188"/>
    </source>
</evidence>
<evidence type="ECO:0000256" key="5">
    <source>
        <dbReference type="ARBA" id="ARBA00022989"/>
    </source>
</evidence>
<keyword evidence="10" id="KW-1185">Reference proteome</keyword>
<dbReference type="InterPro" id="IPR018584">
    <property type="entry name" value="GT87"/>
</dbReference>
<evidence type="ECO:0000256" key="7">
    <source>
        <dbReference type="ARBA" id="ARBA00024033"/>
    </source>
</evidence>
<evidence type="ECO:0000256" key="4">
    <source>
        <dbReference type="ARBA" id="ARBA00022692"/>
    </source>
</evidence>
<dbReference type="Pfam" id="PF09594">
    <property type="entry name" value="GT87"/>
    <property type="match status" value="1"/>
</dbReference>
<keyword evidence="3" id="KW-0808">Transferase</keyword>
<dbReference type="PATRIC" id="fig|1469144.10.peg.1168"/>
<organism evidence="9 10">
    <name type="scientific">Carbonactinospora thermoautotrophica</name>
    <dbReference type="NCBI Taxonomy" id="1469144"/>
    <lineage>
        <taxon>Bacteria</taxon>
        <taxon>Bacillati</taxon>
        <taxon>Actinomycetota</taxon>
        <taxon>Actinomycetes</taxon>
        <taxon>Kitasatosporales</taxon>
        <taxon>Carbonactinosporaceae</taxon>
        <taxon>Carbonactinospora</taxon>
    </lineage>
</organism>
<feature type="transmembrane region" description="Helical" evidence="8">
    <location>
        <begin position="378"/>
        <end position="396"/>
    </location>
</feature>
<comment type="similarity">
    <text evidence="7">Belongs to the glycosyltransferase 87 family.</text>
</comment>
<keyword evidence="4 8" id="KW-0812">Transmembrane</keyword>
<dbReference type="AlphaFoldDB" id="A0A132MNH5"/>
<accession>A0A132MNH5</accession>
<comment type="caution">
    <text evidence="9">The sequence shown here is derived from an EMBL/GenBank/DDBJ whole genome shotgun (WGS) entry which is preliminary data.</text>
</comment>
<dbReference type="STRING" id="1469144.LI90_1049"/>
<feature type="transmembrane region" description="Helical" evidence="8">
    <location>
        <begin position="347"/>
        <end position="366"/>
    </location>
</feature>
<evidence type="ECO:0000256" key="2">
    <source>
        <dbReference type="ARBA" id="ARBA00022475"/>
    </source>
</evidence>
<evidence type="ECO:0008006" key="11">
    <source>
        <dbReference type="Google" id="ProtNLM"/>
    </source>
</evidence>
<dbReference type="GO" id="GO:0005886">
    <property type="term" value="C:plasma membrane"/>
    <property type="evidence" value="ECO:0007669"/>
    <property type="project" value="UniProtKB-SubCell"/>
</dbReference>
<dbReference type="EMBL" id="LAXD01000001">
    <property type="protein sequence ID" value="KWW99414.1"/>
    <property type="molecule type" value="Genomic_DNA"/>
</dbReference>
<feature type="transmembrane region" description="Helical" evidence="8">
    <location>
        <begin position="157"/>
        <end position="181"/>
    </location>
</feature>
<dbReference type="RefSeq" id="WP_067069686.1">
    <property type="nucleotide sequence ID" value="NZ_JYIJ01000016.1"/>
</dbReference>
<reference evidence="10" key="1">
    <citation type="submission" date="2015-04" db="EMBL/GenBank/DDBJ databases">
        <title>Physiological reanalysis, assessment of diazotrophy, and genome sequences of multiple isolates of Streptomyces thermoautotrophicus.</title>
        <authorList>
            <person name="MacKellar D.C."/>
            <person name="Lieber L."/>
            <person name="Norman J."/>
            <person name="Bolger A."/>
            <person name="Tobin C."/>
            <person name="Murray J.W."/>
            <person name="Chang R."/>
            <person name="Ford T."/>
            <person name="Nguyen P.Q."/>
            <person name="Woodward J."/>
            <person name="Permingeat H."/>
            <person name="Joshi N.S."/>
            <person name="Silver P.A."/>
            <person name="Usadel B."/>
            <person name="Rutherford A.W."/>
            <person name="Friesen M."/>
            <person name="Prell J."/>
        </authorList>
    </citation>
    <scope>NUCLEOTIDE SEQUENCE [LARGE SCALE GENOMIC DNA]</scope>
    <source>
        <strain evidence="10">H1</strain>
    </source>
</reference>
<feature type="transmembrane region" description="Helical" evidence="8">
    <location>
        <begin position="274"/>
        <end position="294"/>
    </location>
</feature>
<sequence>MNEGGLTGERTSAARPPGVPWWATVALTWLVTRWAVLAPALADDEPWNHAETGDIRFYAAWLPVLWQGRFPADDQAWQYPPGAALPMLLPDLLADGDMTRYFHGFVGLVLLTDLAVFLLLVRAGARSGSVLGAWFWTFAIPLLGLICYARIDVPVTALAVAALVAPGPVLGGALIGVGTLVKGWPILLLAGYRRWRGTLTAGLAALAVTGLGALAAWAYLPGAFGFLEQQQERGLEVEAVAAAPLLLTRPLGSPLEVKYRYGSWELVGPHVDTALLVCQLGLVAGGLFLLACWWRACWSPPVLADFALTAVLISMVTSRVLSPQYLIWAAGLAAACLTRRDTSQRPVAALLLACCVLTQVEFPILWDGIFDRGPDVAVVVAVRNALLTWATLWAGVRLWRSTRGGRDLAASRPAADRCSPDSRMTVGTAGHLNPLDA</sequence>
<keyword evidence="5 8" id="KW-1133">Transmembrane helix</keyword>
<keyword evidence="6 8" id="KW-0472">Membrane</keyword>
<dbReference type="OrthoDB" id="4099703at2"/>
<evidence type="ECO:0000256" key="3">
    <source>
        <dbReference type="ARBA" id="ARBA00022679"/>
    </source>
</evidence>
<feature type="transmembrane region" description="Helical" evidence="8">
    <location>
        <begin position="101"/>
        <end position="121"/>
    </location>
</feature>
<name>A0A132MNH5_9ACTN</name>
<comment type="subcellular location">
    <subcellularLocation>
        <location evidence="1">Cell membrane</location>
        <topology evidence="1">Multi-pass membrane protein</topology>
    </subcellularLocation>
</comment>
<dbReference type="Proteomes" id="UP000070188">
    <property type="component" value="Unassembled WGS sequence"/>
</dbReference>
<gene>
    <name evidence="9" type="ORF">LI90_1049</name>
</gene>
<dbReference type="GO" id="GO:0016758">
    <property type="term" value="F:hexosyltransferase activity"/>
    <property type="evidence" value="ECO:0007669"/>
    <property type="project" value="InterPro"/>
</dbReference>
<evidence type="ECO:0000256" key="1">
    <source>
        <dbReference type="ARBA" id="ARBA00004651"/>
    </source>
</evidence>
<evidence type="ECO:0000313" key="9">
    <source>
        <dbReference type="EMBL" id="KWW99414.1"/>
    </source>
</evidence>
<evidence type="ECO:0000256" key="8">
    <source>
        <dbReference type="SAM" id="Phobius"/>
    </source>
</evidence>
<proteinExistence type="inferred from homology"/>
<feature type="transmembrane region" description="Helical" evidence="8">
    <location>
        <begin position="201"/>
        <end position="220"/>
    </location>
</feature>
<keyword evidence="2" id="KW-1003">Cell membrane</keyword>
<protein>
    <recommendedName>
        <fullName evidence="11">Integral membrane protein</fullName>
    </recommendedName>
</protein>
<feature type="transmembrane region" description="Helical" evidence="8">
    <location>
        <begin position="133"/>
        <end position="151"/>
    </location>
</feature>